<dbReference type="Proteomes" id="UP001283361">
    <property type="component" value="Unassembled WGS sequence"/>
</dbReference>
<dbReference type="EMBL" id="JAWDGP010002493">
    <property type="protein sequence ID" value="KAK3782605.1"/>
    <property type="molecule type" value="Genomic_DNA"/>
</dbReference>
<evidence type="ECO:0000313" key="1">
    <source>
        <dbReference type="EMBL" id="KAK3782605.1"/>
    </source>
</evidence>
<organism evidence="1 2">
    <name type="scientific">Elysia crispata</name>
    <name type="common">lettuce slug</name>
    <dbReference type="NCBI Taxonomy" id="231223"/>
    <lineage>
        <taxon>Eukaryota</taxon>
        <taxon>Metazoa</taxon>
        <taxon>Spiralia</taxon>
        <taxon>Lophotrochozoa</taxon>
        <taxon>Mollusca</taxon>
        <taxon>Gastropoda</taxon>
        <taxon>Heterobranchia</taxon>
        <taxon>Euthyneura</taxon>
        <taxon>Panpulmonata</taxon>
        <taxon>Sacoglossa</taxon>
        <taxon>Placobranchoidea</taxon>
        <taxon>Plakobranchidae</taxon>
        <taxon>Elysia</taxon>
    </lineage>
</organism>
<protein>
    <submittedName>
        <fullName evidence="1">Uncharacterized protein</fullName>
    </submittedName>
</protein>
<proteinExistence type="predicted"/>
<dbReference type="AlphaFoldDB" id="A0AAE1A7X0"/>
<gene>
    <name evidence="1" type="ORF">RRG08_038384</name>
</gene>
<comment type="caution">
    <text evidence="1">The sequence shown here is derived from an EMBL/GenBank/DDBJ whole genome shotgun (WGS) entry which is preliminary data.</text>
</comment>
<evidence type="ECO:0000313" key="2">
    <source>
        <dbReference type="Proteomes" id="UP001283361"/>
    </source>
</evidence>
<keyword evidence="2" id="KW-1185">Reference proteome</keyword>
<accession>A0AAE1A7X0</accession>
<reference evidence="1" key="1">
    <citation type="journal article" date="2023" name="G3 (Bethesda)">
        <title>A reference genome for the long-term kleptoplast-retaining sea slug Elysia crispata morphotype clarki.</title>
        <authorList>
            <person name="Eastman K.E."/>
            <person name="Pendleton A.L."/>
            <person name="Shaikh M.A."/>
            <person name="Suttiyut T."/>
            <person name="Ogas R."/>
            <person name="Tomko P."/>
            <person name="Gavelis G."/>
            <person name="Widhalm J.R."/>
            <person name="Wisecaver J.H."/>
        </authorList>
    </citation>
    <scope>NUCLEOTIDE SEQUENCE</scope>
    <source>
        <strain evidence="1">ECLA1</strain>
    </source>
</reference>
<name>A0AAE1A7X0_9GAST</name>
<sequence>MGNVTEITPVVLWGTWPSGSRQWNHGERERNHVSGIRGNVDRLDHIISIMGDLNYQDHVCGIMGNVNGITPRLLSLALPVVPQAAASRQKSILFYSN</sequence>